<feature type="domain" description="DUF1330" evidence="1">
    <location>
        <begin position="2"/>
        <end position="93"/>
    </location>
</feature>
<reference evidence="2 3" key="1">
    <citation type="submission" date="2015-09" db="EMBL/GenBank/DDBJ databases">
        <title>Identification and resolution of microdiversity through metagenomic sequencing of parallel consortia.</title>
        <authorList>
            <person name="Nelson W.C."/>
            <person name="Romine M.F."/>
            <person name="Lindemann S.R."/>
        </authorList>
    </citation>
    <scope>NUCLEOTIDE SEQUENCE [LARGE SCALE GENOMIC DNA]</scope>
    <source>
        <strain evidence="2">HL-49</strain>
    </source>
</reference>
<evidence type="ECO:0000313" key="3">
    <source>
        <dbReference type="Proteomes" id="UP000050421"/>
    </source>
</evidence>
<evidence type="ECO:0000259" key="1">
    <source>
        <dbReference type="Pfam" id="PF07045"/>
    </source>
</evidence>
<name>A0A0P7XDX8_9BACT</name>
<proteinExistence type="predicted"/>
<gene>
    <name evidence="2" type="ORF">HLUCCX10_11945</name>
</gene>
<dbReference type="PATRIC" id="fig|1305737.6.peg.3006"/>
<dbReference type="PANTHER" id="PTHR41521">
    <property type="match status" value="1"/>
</dbReference>
<dbReference type="Gene3D" id="3.30.70.100">
    <property type="match status" value="1"/>
</dbReference>
<dbReference type="OrthoDB" id="516779at2"/>
<accession>A0A0P7XDX8</accession>
<protein>
    <recommendedName>
        <fullName evidence="1">DUF1330 domain-containing protein</fullName>
    </recommendedName>
</protein>
<sequence length="94" mass="10854">MPAYIIVQVDISDPQQYEAYKKLTPDTVKAFGGKFVLRGNPVEALEGSWDHDRLVMLEFADKETAREWYYSKEYQAAKEIRESAAQAKFFLVES</sequence>
<dbReference type="InterPro" id="IPR010753">
    <property type="entry name" value="DUF1330"/>
</dbReference>
<dbReference type="EMBL" id="LJXT01000078">
    <property type="protein sequence ID" value="KPQ13839.1"/>
    <property type="molecule type" value="Genomic_DNA"/>
</dbReference>
<comment type="caution">
    <text evidence="2">The sequence shown here is derived from an EMBL/GenBank/DDBJ whole genome shotgun (WGS) entry which is preliminary data.</text>
</comment>
<dbReference type="STRING" id="1305737.GCA_000526355_01004"/>
<dbReference type="SUPFAM" id="SSF54909">
    <property type="entry name" value="Dimeric alpha+beta barrel"/>
    <property type="match status" value="1"/>
</dbReference>
<dbReference type="Proteomes" id="UP000050421">
    <property type="component" value="Unassembled WGS sequence"/>
</dbReference>
<dbReference type="PANTHER" id="PTHR41521:SF4">
    <property type="entry name" value="BLR0684 PROTEIN"/>
    <property type="match status" value="1"/>
</dbReference>
<dbReference type="Pfam" id="PF07045">
    <property type="entry name" value="DUF1330"/>
    <property type="match status" value="1"/>
</dbReference>
<dbReference type="AlphaFoldDB" id="A0A0P7XDX8"/>
<dbReference type="eggNOG" id="COG5470">
    <property type="taxonomic scope" value="Bacteria"/>
</dbReference>
<organism evidence="2 3">
    <name type="scientific">Algoriphagus marincola HL-49</name>
    <dbReference type="NCBI Taxonomy" id="1305737"/>
    <lineage>
        <taxon>Bacteria</taxon>
        <taxon>Pseudomonadati</taxon>
        <taxon>Bacteroidota</taxon>
        <taxon>Cytophagia</taxon>
        <taxon>Cytophagales</taxon>
        <taxon>Cyclobacteriaceae</taxon>
        <taxon>Algoriphagus</taxon>
    </lineage>
</organism>
<evidence type="ECO:0000313" key="2">
    <source>
        <dbReference type="EMBL" id="KPQ13839.1"/>
    </source>
</evidence>
<dbReference type="InterPro" id="IPR011008">
    <property type="entry name" value="Dimeric_a/b-barrel"/>
</dbReference>